<feature type="transmembrane region" description="Helical" evidence="7">
    <location>
        <begin position="53"/>
        <end position="76"/>
    </location>
</feature>
<evidence type="ECO:0000256" key="7">
    <source>
        <dbReference type="SAM" id="Phobius"/>
    </source>
</evidence>
<feature type="transmembrane region" description="Helical" evidence="7">
    <location>
        <begin position="259"/>
        <end position="281"/>
    </location>
</feature>
<name>A0ABY9JIU8_9ACTN</name>
<comment type="subcellular location">
    <subcellularLocation>
        <location evidence="1">Cell membrane</location>
        <topology evidence="1">Multi-pass membrane protein</topology>
    </subcellularLocation>
</comment>
<evidence type="ECO:0000256" key="6">
    <source>
        <dbReference type="ARBA" id="ARBA00023136"/>
    </source>
</evidence>
<dbReference type="InterPro" id="IPR010290">
    <property type="entry name" value="TM_effector"/>
</dbReference>
<feature type="transmembrane region" description="Helical" evidence="7">
    <location>
        <begin position="318"/>
        <end position="342"/>
    </location>
</feature>
<evidence type="ECO:0000313" key="9">
    <source>
        <dbReference type="EMBL" id="WLQ66714.1"/>
    </source>
</evidence>
<keyword evidence="3" id="KW-1003">Cell membrane</keyword>
<feature type="transmembrane region" description="Helical" evidence="7">
    <location>
        <begin position="382"/>
        <end position="404"/>
    </location>
</feature>
<feature type="transmembrane region" description="Helical" evidence="7">
    <location>
        <begin position="27"/>
        <end position="47"/>
    </location>
</feature>
<evidence type="ECO:0000259" key="8">
    <source>
        <dbReference type="PROSITE" id="PS50850"/>
    </source>
</evidence>
<evidence type="ECO:0000256" key="4">
    <source>
        <dbReference type="ARBA" id="ARBA00022692"/>
    </source>
</evidence>
<dbReference type="SUPFAM" id="SSF103473">
    <property type="entry name" value="MFS general substrate transporter"/>
    <property type="match status" value="1"/>
</dbReference>
<evidence type="ECO:0000256" key="3">
    <source>
        <dbReference type="ARBA" id="ARBA00022475"/>
    </source>
</evidence>
<accession>A0ABY9JIU8</accession>
<feature type="domain" description="Major facilitator superfamily (MFS) profile" evidence="8">
    <location>
        <begin position="1"/>
        <end position="406"/>
    </location>
</feature>
<gene>
    <name evidence="9" type="ORF">P8A20_25460</name>
</gene>
<dbReference type="RefSeq" id="WP_306104300.1">
    <property type="nucleotide sequence ID" value="NZ_CP120983.1"/>
</dbReference>
<dbReference type="Pfam" id="PF05977">
    <property type="entry name" value="MFS_3"/>
    <property type="match status" value="1"/>
</dbReference>
<dbReference type="Proteomes" id="UP001224433">
    <property type="component" value="Chromosome"/>
</dbReference>
<keyword evidence="10" id="KW-1185">Reference proteome</keyword>
<evidence type="ECO:0000256" key="1">
    <source>
        <dbReference type="ARBA" id="ARBA00004651"/>
    </source>
</evidence>
<dbReference type="CDD" id="cd06173">
    <property type="entry name" value="MFS_MefA_like"/>
    <property type="match status" value="1"/>
</dbReference>
<feature type="transmembrane region" description="Helical" evidence="7">
    <location>
        <begin position="83"/>
        <end position="104"/>
    </location>
</feature>
<keyword evidence="5 7" id="KW-1133">Transmembrane helix</keyword>
<evidence type="ECO:0000313" key="10">
    <source>
        <dbReference type="Proteomes" id="UP001224433"/>
    </source>
</evidence>
<organism evidence="9 10">
    <name type="scientific">Streptomyces glycanivorans</name>
    <dbReference type="NCBI Taxonomy" id="3033808"/>
    <lineage>
        <taxon>Bacteria</taxon>
        <taxon>Bacillati</taxon>
        <taxon>Actinomycetota</taxon>
        <taxon>Actinomycetes</taxon>
        <taxon>Kitasatosporales</taxon>
        <taxon>Streptomycetaceae</taxon>
        <taxon>Streptomyces</taxon>
    </lineage>
</organism>
<dbReference type="PANTHER" id="PTHR23513">
    <property type="entry name" value="INTEGRAL MEMBRANE EFFLUX PROTEIN-RELATED"/>
    <property type="match status" value="1"/>
</dbReference>
<dbReference type="EMBL" id="CP120983">
    <property type="protein sequence ID" value="WLQ66714.1"/>
    <property type="molecule type" value="Genomic_DNA"/>
</dbReference>
<evidence type="ECO:0000256" key="5">
    <source>
        <dbReference type="ARBA" id="ARBA00022989"/>
    </source>
</evidence>
<feature type="transmembrane region" description="Helical" evidence="7">
    <location>
        <begin position="233"/>
        <end position="253"/>
    </location>
</feature>
<feature type="transmembrane region" description="Helical" evidence="7">
    <location>
        <begin position="178"/>
        <end position="195"/>
    </location>
</feature>
<sequence>MTTEAEVAVAPPLSRNRNYHMLWGSQLVSELVSQLCLIAFPLMVMATTGSAPWMGAVAAVIGAAGMVANVPAGVLVDRFDRKWVMLVCQCVRAVAMASLAIALLADHFSLSHVFVVAVVEGLLGAAFDPAEHAALPQVVHESQLSTAVARNTTRRYIATLLGPASAGFLFAFDPMAPFAVALVLLVASCAVLSFLRLPRPEPEVRPEGQSERTGMLVEGFRWVLGHRVIRPTLVWLMCCELFISALITIVLALSGEDGMAPGTLGMMMTGFGIGGLLGAAVAGRLHAVLPAPAIIMGFPWCAAALTLVMALVPTGVSTGVVLGGIAFLIPTAFTTVMTYQLAVAPAALRGRLSGIVGLFAGGAGAIGSLVGGLLMADGDSRGTLLIWSACLVVVAVGTIISPALRRFPTLK</sequence>
<keyword evidence="4 7" id="KW-0812">Transmembrane</keyword>
<dbReference type="PANTHER" id="PTHR23513:SF6">
    <property type="entry name" value="MAJOR FACILITATOR SUPERFAMILY ASSOCIATED DOMAIN-CONTAINING PROTEIN"/>
    <property type="match status" value="1"/>
</dbReference>
<reference evidence="9 10" key="1">
    <citation type="submission" date="2023-03" db="EMBL/GenBank/DDBJ databases">
        <title>Isolation and description of six Streptomyces strains from soil environments, able to metabolize different microbial glucans.</title>
        <authorList>
            <person name="Widen T."/>
            <person name="Larsbrink J."/>
        </authorList>
    </citation>
    <scope>NUCLEOTIDE SEQUENCE [LARGE SCALE GENOMIC DNA]</scope>
    <source>
        <strain evidence="9 10">Alt3</strain>
    </source>
</reference>
<keyword evidence="6 7" id="KW-0472">Membrane</keyword>
<evidence type="ECO:0000256" key="2">
    <source>
        <dbReference type="ARBA" id="ARBA00022448"/>
    </source>
</evidence>
<feature type="transmembrane region" description="Helical" evidence="7">
    <location>
        <begin position="293"/>
        <end position="312"/>
    </location>
</feature>
<feature type="transmembrane region" description="Helical" evidence="7">
    <location>
        <begin position="354"/>
        <end position="376"/>
    </location>
</feature>
<dbReference type="InterPro" id="IPR036259">
    <property type="entry name" value="MFS_trans_sf"/>
</dbReference>
<dbReference type="PROSITE" id="PS50850">
    <property type="entry name" value="MFS"/>
    <property type="match status" value="1"/>
</dbReference>
<proteinExistence type="predicted"/>
<dbReference type="Gene3D" id="1.20.1250.20">
    <property type="entry name" value="MFS general substrate transporter like domains"/>
    <property type="match status" value="1"/>
</dbReference>
<protein>
    <submittedName>
        <fullName evidence="9">MFS transporter</fullName>
    </submittedName>
</protein>
<keyword evidence="2" id="KW-0813">Transport</keyword>
<dbReference type="InterPro" id="IPR020846">
    <property type="entry name" value="MFS_dom"/>
</dbReference>